<dbReference type="Gene3D" id="3.40.50.10740">
    <property type="entry name" value="Class I glutamine amidotransferase-like"/>
    <property type="match status" value="1"/>
</dbReference>
<protein>
    <submittedName>
        <fullName evidence="8">LD-carboxypeptidase</fullName>
    </submittedName>
</protein>
<dbReference type="InterPro" id="IPR040449">
    <property type="entry name" value="Peptidase_S66_N"/>
</dbReference>
<proteinExistence type="inferred from homology"/>
<keyword evidence="4" id="KW-0378">Hydrolase</keyword>
<dbReference type="RefSeq" id="WP_386408386.1">
    <property type="nucleotide sequence ID" value="NZ_JBHTJH010000017.1"/>
</dbReference>
<comment type="caution">
    <text evidence="8">The sequence shown here is derived from an EMBL/GenBank/DDBJ whole genome shotgun (WGS) entry which is preliminary data.</text>
</comment>
<organism evidence="8 9">
    <name type="scientific">Sungkyunkwania multivorans</name>
    <dbReference type="NCBI Taxonomy" id="1173618"/>
    <lineage>
        <taxon>Bacteria</taxon>
        <taxon>Pseudomonadati</taxon>
        <taxon>Bacteroidota</taxon>
        <taxon>Flavobacteriia</taxon>
        <taxon>Flavobacteriales</taxon>
        <taxon>Flavobacteriaceae</taxon>
        <taxon>Sungkyunkwania</taxon>
    </lineage>
</organism>
<keyword evidence="9" id="KW-1185">Reference proteome</keyword>
<name>A0ABW3CYH6_9FLAO</name>
<evidence type="ECO:0000256" key="1">
    <source>
        <dbReference type="ARBA" id="ARBA00010233"/>
    </source>
</evidence>
<dbReference type="PANTHER" id="PTHR30237">
    <property type="entry name" value="MURAMOYLTETRAPEPTIDE CARBOXYPEPTIDASE"/>
    <property type="match status" value="1"/>
</dbReference>
<gene>
    <name evidence="8" type="ORF">ACFQ1M_11650</name>
</gene>
<dbReference type="SUPFAM" id="SSF52317">
    <property type="entry name" value="Class I glutamine amidotransferase-like"/>
    <property type="match status" value="1"/>
</dbReference>
<dbReference type="Pfam" id="PF02016">
    <property type="entry name" value="Peptidase_S66"/>
    <property type="match status" value="1"/>
</dbReference>
<dbReference type="InterPro" id="IPR003507">
    <property type="entry name" value="S66_fam"/>
</dbReference>
<reference evidence="9" key="1">
    <citation type="journal article" date="2019" name="Int. J. Syst. Evol. Microbiol.">
        <title>The Global Catalogue of Microorganisms (GCM) 10K type strain sequencing project: providing services to taxonomists for standard genome sequencing and annotation.</title>
        <authorList>
            <consortium name="The Broad Institute Genomics Platform"/>
            <consortium name="The Broad Institute Genome Sequencing Center for Infectious Disease"/>
            <person name="Wu L."/>
            <person name="Ma J."/>
        </authorList>
    </citation>
    <scope>NUCLEOTIDE SEQUENCE [LARGE SCALE GENOMIC DNA]</scope>
    <source>
        <strain evidence="9">CCUG 62952</strain>
    </source>
</reference>
<dbReference type="InterPro" id="IPR027461">
    <property type="entry name" value="Carboxypeptidase_A_C_sf"/>
</dbReference>
<dbReference type="InterPro" id="IPR029062">
    <property type="entry name" value="Class_I_gatase-like"/>
</dbReference>
<dbReference type="InterPro" id="IPR040921">
    <property type="entry name" value="Peptidase_S66C"/>
</dbReference>
<sequence>MKAPTYLRTKDTVGIISTARKISMEEITPAIHLLNSWELTYKIGQSIGVEDHQYAGSDKERAIDLQRMLDDPEVKAIWCARGGYGTVRILDLINFSKFLEQPKWIIGYSDITVLHSHLQNFGVETLHATMPINVGKNTKEAIQSLKKALFGREFKIEIPPSELNRPGTCEGVLVGGNLSILYSLLGSPSAIDTKGKILFIEDLDEYLYHTDRMMMNLKRNGYLDQLAGLVVGGFTDMKDNTIPFGKNAHQIILDAVKEFGYPVCFNFPAGHLDDNRALRFGKKYMLKVKENRVVLK</sequence>
<dbReference type="InterPro" id="IPR027478">
    <property type="entry name" value="LdcA_N"/>
</dbReference>
<feature type="domain" description="LD-carboxypeptidase C-terminal" evidence="7">
    <location>
        <begin position="170"/>
        <end position="284"/>
    </location>
</feature>
<evidence type="ECO:0000256" key="2">
    <source>
        <dbReference type="ARBA" id="ARBA00022645"/>
    </source>
</evidence>
<dbReference type="Proteomes" id="UP001596978">
    <property type="component" value="Unassembled WGS sequence"/>
</dbReference>
<evidence type="ECO:0000256" key="5">
    <source>
        <dbReference type="ARBA" id="ARBA00022825"/>
    </source>
</evidence>
<dbReference type="SUPFAM" id="SSF141986">
    <property type="entry name" value="LD-carboxypeptidase A C-terminal domain-like"/>
    <property type="match status" value="1"/>
</dbReference>
<evidence type="ECO:0000259" key="6">
    <source>
        <dbReference type="Pfam" id="PF02016"/>
    </source>
</evidence>
<keyword evidence="5" id="KW-0720">Serine protease</keyword>
<accession>A0ABW3CYH6</accession>
<dbReference type="Pfam" id="PF17676">
    <property type="entry name" value="Peptidase_S66C"/>
    <property type="match status" value="1"/>
</dbReference>
<feature type="domain" description="LD-carboxypeptidase N-terminal" evidence="6">
    <location>
        <begin position="13"/>
        <end position="128"/>
    </location>
</feature>
<keyword evidence="2" id="KW-0121">Carboxypeptidase</keyword>
<dbReference type="PIRSF" id="PIRSF028757">
    <property type="entry name" value="LD-carboxypeptidase"/>
    <property type="match status" value="1"/>
</dbReference>
<dbReference type="Gene3D" id="3.50.30.60">
    <property type="entry name" value="LD-carboxypeptidase A C-terminal domain-like"/>
    <property type="match status" value="1"/>
</dbReference>
<dbReference type="PANTHER" id="PTHR30237:SF2">
    <property type="entry name" value="MUREIN TETRAPEPTIDE CARBOXYPEPTIDASE"/>
    <property type="match status" value="1"/>
</dbReference>
<dbReference type="EMBL" id="JBHTJH010000017">
    <property type="protein sequence ID" value="MFD0862858.1"/>
    <property type="molecule type" value="Genomic_DNA"/>
</dbReference>
<evidence type="ECO:0000256" key="3">
    <source>
        <dbReference type="ARBA" id="ARBA00022670"/>
    </source>
</evidence>
<keyword evidence="3" id="KW-0645">Protease</keyword>
<evidence type="ECO:0000259" key="7">
    <source>
        <dbReference type="Pfam" id="PF17676"/>
    </source>
</evidence>
<dbReference type="CDD" id="cd07025">
    <property type="entry name" value="Peptidase_S66"/>
    <property type="match status" value="1"/>
</dbReference>
<evidence type="ECO:0000313" key="9">
    <source>
        <dbReference type="Proteomes" id="UP001596978"/>
    </source>
</evidence>
<evidence type="ECO:0000313" key="8">
    <source>
        <dbReference type="EMBL" id="MFD0862858.1"/>
    </source>
</evidence>
<evidence type="ECO:0000256" key="4">
    <source>
        <dbReference type="ARBA" id="ARBA00022801"/>
    </source>
</evidence>
<comment type="similarity">
    <text evidence="1">Belongs to the peptidase S66 family.</text>
</comment>